<dbReference type="Proteomes" id="UP000198217">
    <property type="component" value="Chromosome I"/>
</dbReference>
<evidence type="ECO:0000256" key="1">
    <source>
        <dbReference type="ARBA" id="ARBA00022553"/>
    </source>
</evidence>
<evidence type="ECO:0000256" key="6">
    <source>
        <dbReference type="PROSITE-ProRule" id="PRU00169"/>
    </source>
</evidence>
<dbReference type="AlphaFoldDB" id="A0A1C5I3U4"/>
<dbReference type="GO" id="GO:0000976">
    <property type="term" value="F:transcription cis-regulatory region binding"/>
    <property type="evidence" value="ECO:0007669"/>
    <property type="project" value="TreeGrafter"/>
</dbReference>
<evidence type="ECO:0000259" key="9">
    <source>
        <dbReference type="PROSITE" id="PS51755"/>
    </source>
</evidence>
<proteinExistence type="predicted"/>
<dbReference type="GO" id="GO:0000156">
    <property type="term" value="F:phosphorelay response regulator activity"/>
    <property type="evidence" value="ECO:0007669"/>
    <property type="project" value="TreeGrafter"/>
</dbReference>
<evidence type="ECO:0000256" key="7">
    <source>
        <dbReference type="PROSITE-ProRule" id="PRU01091"/>
    </source>
</evidence>
<dbReference type="InterPro" id="IPR001867">
    <property type="entry name" value="OmpR/PhoB-type_DNA-bd"/>
</dbReference>
<dbReference type="InterPro" id="IPR001789">
    <property type="entry name" value="Sig_transdc_resp-reg_receiver"/>
</dbReference>
<feature type="domain" description="Response regulatory" evidence="8">
    <location>
        <begin position="43"/>
        <end position="153"/>
    </location>
</feature>
<dbReference type="SUPFAM" id="SSF46894">
    <property type="entry name" value="C-terminal effector domain of the bipartite response regulators"/>
    <property type="match status" value="1"/>
</dbReference>
<evidence type="ECO:0000259" key="8">
    <source>
        <dbReference type="PROSITE" id="PS50110"/>
    </source>
</evidence>
<evidence type="ECO:0000256" key="4">
    <source>
        <dbReference type="ARBA" id="ARBA00023163"/>
    </source>
</evidence>
<name>A0A1C5I3U4_9ACTN</name>
<dbReference type="PROSITE" id="PS50110">
    <property type="entry name" value="RESPONSE_REGULATORY"/>
    <property type="match status" value="1"/>
</dbReference>
<dbReference type="SUPFAM" id="SSF52172">
    <property type="entry name" value="CheY-like"/>
    <property type="match status" value="1"/>
</dbReference>
<evidence type="ECO:0000313" key="10">
    <source>
        <dbReference type="EMBL" id="SCG52968.1"/>
    </source>
</evidence>
<dbReference type="GO" id="GO:0005829">
    <property type="term" value="C:cytosol"/>
    <property type="evidence" value="ECO:0007669"/>
    <property type="project" value="TreeGrafter"/>
</dbReference>
<dbReference type="InterPro" id="IPR011006">
    <property type="entry name" value="CheY-like_superfamily"/>
</dbReference>
<dbReference type="SMART" id="SM00862">
    <property type="entry name" value="Trans_reg_C"/>
    <property type="match status" value="1"/>
</dbReference>
<dbReference type="Gene3D" id="6.10.250.690">
    <property type="match status" value="1"/>
</dbReference>
<dbReference type="PROSITE" id="PS51755">
    <property type="entry name" value="OMPR_PHOB"/>
    <property type="match status" value="1"/>
</dbReference>
<dbReference type="GO" id="GO:0006355">
    <property type="term" value="P:regulation of DNA-templated transcription"/>
    <property type="evidence" value="ECO:0007669"/>
    <property type="project" value="InterPro"/>
</dbReference>
<evidence type="ECO:0000256" key="5">
    <source>
        <dbReference type="ARBA" id="ARBA00041201"/>
    </source>
</evidence>
<dbReference type="InterPro" id="IPR016032">
    <property type="entry name" value="Sig_transdc_resp-reg_C-effctor"/>
</dbReference>
<dbReference type="GO" id="GO:0032993">
    <property type="term" value="C:protein-DNA complex"/>
    <property type="evidence" value="ECO:0007669"/>
    <property type="project" value="TreeGrafter"/>
</dbReference>
<keyword evidence="11" id="KW-1185">Reference proteome</keyword>
<dbReference type="Pfam" id="PF00486">
    <property type="entry name" value="Trans_reg_C"/>
    <property type="match status" value="1"/>
</dbReference>
<keyword evidence="1 6" id="KW-0597">Phosphoprotein</keyword>
<reference evidence="10 11" key="1">
    <citation type="submission" date="2016-06" db="EMBL/GenBank/DDBJ databases">
        <authorList>
            <person name="Kjaerup R.B."/>
            <person name="Dalgaard T.S."/>
            <person name="Juul-Madsen H.R."/>
        </authorList>
    </citation>
    <scope>NUCLEOTIDE SEQUENCE [LARGE SCALE GENOMIC DNA]</scope>
    <source>
        <strain evidence="10 11">DSM 43904</strain>
    </source>
</reference>
<protein>
    <recommendedName>
        <fullName evidence="5">Sensory transduction protein RegX3</fullName>
    </recommendedName>
</protein>
<evidence type="ECO:0000313" key="11">
    <source>
        <dbReference type="Proteomes" id="UP000198217"/>
    </source>
</evidence>
<keyword evidence="4" id="KW-0804">Transcription</keyword>
<evidence type="ECO:0000256" key="2">
    <source>
        <dbReference type="ARBA" id="ARBA00023015"/>
    </source>
</evidence>
<feature type="domain" description="OmpR/PhoB-type" evidence="9">
    <location>
        <begin position="166"/>
        <end position="261"/>
    </location>
</feature>
<dbReference type="Gene3D" id="1.10.10.10">
    <property type="entry name" value="Winged helix-like DNA-binding domain superfamily/Winged helix DNA-binding domain"/>
    <property type="match status" value="1"/>
</dbReference>
<keyword evidence="3 7" id="KW-0238">DNA-binding</keyword>
<feature type="modified residue" description="4-aspartylphosphate" evidence="6">
    <location>
        <position position="89"/>
    </location>
</feature>
<organism evidence="10 11">
    <name type="scientific">Micromonospora echinaurantiaca</name>
    <dbReference type="NCBI Taxonomy" id="47857"/>
    <lineage>
        <taxon>Bacteria</taxon>
        <taxon>Bacillati</taxon>
        <taxon>Actinomycetota</taxon>
        <taxon>Actinomycetes</taxon>
        <taxon>Micromonosporales</taxon>
        <taxon>Micromonosporaceae</taxon>
        <taxon>Micromonospora</taxon>
    </lineage>
</organism>
<dbReference type="CDD" id="cd00383">
    <property type="entry name" value="trans_reg_C"/>
    <property type="match status" value="1"/>
</dbReference>
<gene>
    <name evidence="10" type="ORF">GA0070609_2735</name>
</gene>
<dbReference type="PANTHER" id="PTHR48111:SF72">
    <property type="entry name" value="SENSORY TRANSDUCTION PROTEIN REGX3"/>
    <property type="match status" value="1"/>
</dbReference>
<dbReference type="Gene3D" id="3.40.50.2300">
    <property type="match status" value="1"/>
</dbReference>
<dbReference type="InterPro" id="IPR036388">
    <property type="entry name" value="WH-like_DNA-bd_sf"/>
</dbReference>
<dbReference type="EMBL" id="LT607750">
    <property type="protein sequence ID" value="SCG52968.1"/>
    <property type="molecule type" value="Genomic_DNA"/>
</dbReference>
<feature type="DNA-binding region" description="OmpR/PhoB-type" evidence="7">
    <location>
        <begin position="166"/>
        <end position="261"/>
    </location>
</feature>
<sequence length="268" mass="29425">MRIRRWVCGLSLDGPGRGWCQKNPKNLRANRSLVRAVQFADMRITVIEDDDRVARGLVTVLTQAGFQVQRIATAAEAVRAAPSDVVLVDLGLPDGDGLDVIRKLRDRPETAVIAVTARSEEHERVRGLRAGADDYIVKPFGIPELLARIDAVLRRTRAARALSHPAEPLVVGPMRIGVGTREVTVDGTAVTLTRKEFELLLLLARRAPNVVSRDVILDQIWGATWESSSRTLDTHIAALRHKLGSAVLIRTVHGVGYRLLADQPELIG</sequence>
<dbReference type="PANTHER" id="PTHR48111">
    <property type="entry name" value="REGULATOR OF RPOS"/>
    <property type="match status" value="1"/>
</dbReference>
<dbReference type="Pfam" id="PF00072">
    <property type="entry name" value="Response_reg"/>
    <property type="match status" value="1"/>
</dbReference>
<keyword evidence="2" id="KW-0805">Transcription regulation</keyword>
<dbReference type="SMART" id="SM00448">
    <property type="entry name" value="REC"/>
    <property type="match status" value="1"/>
</dbReference>
<accession>A0A1C5I3U4</accession>
<dbReference type="InterPro" id="IPR039420">
    <property type="entry name" value="WalR-like"/>
</dbReference>
<evidence type="ECO:0000256" key="3">
    <source>
        <dbReference type="ARBA" id="ARBA00023125"/>
    </source>
</evidence>